<dbReference type="InterPro" id="IPR010861">
    <property type="entry name" value="DUF1492"/>
</dbReference>
<evidence type="ECO:0000313" key="1">
    <source>
        <dbReference type="EMBL" id="RRD29866.1"/>
    </source>
</evidence>
<protein>
    <submittedName>
        <fullName evidence="1">DUF1492 domain-containing protein</fullName>
    </submittedName>
</protein>
<dbReference type="Proteomes" id="UP000281771">
    <property type="component" value="Unassembled WGS sequence"/>
</dbReference>
<organism evidence="1 2">
    <name type="scientific">Streptococcus minor</name>
    <dbReference type="NCBI Taxonomy" id="229549"/>
    <lineage>
        <taxon>Bacteria</taxon>
        <taxon>Bacillati</taxon>
        <taxon>Bacillota</taxon>
        <taxon>Bacilli</taxon>
        <taxon>Lactobacillales</taxon>
        <taxon>Streptococcaceae</taxon>
        <taxon>Streptococcus</taxon>
    </lineage>
</organism>
<dbReference type="EMBL" id="RQZA01000011">
    <property type="protein sequence ID" value="RRD29866.1"/>
    <property type="molecule type" value="Genomic_DNA"/>
</dbReference>
<sequence>MELKQLAKRKLLEFHRWRMIANLFHEPTESFDNWLIPSLEFDPEDYKLRKYGWQREAPNEVNEILRAINAIAKPRQRAILIMSYISPDKIQSVEQAQRLGIASSTYYLAKNKALEEFASLYRDGVLKKYRNTHSIV</sequence>
<proteinExistence type="predicted"/>
<dbReference type="RefSeq" id="WP_124777850.1">
    <property type="nucleotide sequence ID" value="NZ_RQZA01000011.1"/>
</dbReference>
<gene>
    <name evidence="1" type="ORF">EII38_09095</name>
</gene>
<reference evidence="1 2" key="1">
    <citation type="submission" date="2018-11" db="EMBL/GenBank/DDBJ databases">
        <title>Genomes From Bacteria Associated with the Canine Oral Cavity: a Test Case for Automated Genome-Based Taxonomic Assignment.</title>
        <authorList>
            <person name="Coil D.A."/>
            <person name="Jospin G."/>
            <person name="Darling A.E."/>
            <person name="Wallis C."/>
            <person name="Davis I.J."/>
            <person name="Harris S."/>
            <person name="Eisen J.A."/>
            <person name="Holcombe L.J."/>
            <person name="O'Flynn C."/>
        </authorList>
    </citation>
    <scope>NUCLEOTIDE SEQUENCE [LARGE SCALE GENOMIC DNA]</scope>
    <source>
        <strain evidence="1 2">OH4621_COT-116</strain>
    </source>
</reference>
<evidence type="ECO:0000313" key="2">
    <source>
        <dbReference type="Proteomes" id="UP000281771"/>
    </source>
</evidence>
<comment type="caution">
    <text evidence="1">The sequence shown here is derived from an EMBL/GenBank/DDBJ whole genome shotgun (WGS) entry which is preliminary data.</text>
</comment>
<dbReference type="NCBIfam" id="TIGR01637">
    <property type="entry name" value="phage_arpU"/>
    <property type="match status" value="1"/>
</dbReference>
<dbReference type="Pfam" id="PF07374">
    <property type="entry name" value="DUF1492"/>
    <property type="match status" value="1"/>
</dbReference>
<name>A0A3P1V891_9STRE</name>
<keyword evidence="2" id="KW-1185">Reference proteome</keyword>
<accession>A0A3P1V891</accession>
<dbReference type="AlphaFoldDB" id="A0A3P1V891"/>
<dbReference type="InterPro" id="IPR006524">
    <property type="entry name" value="ArpU-like"/>
</dbReference>